<keyword evidence="2" id="KW-1185">Reference proteome</keyword>
<dbReference type="RefSeq" id="XP_033585039.1">
    <property type="nucleotide sequence ID" value="XM_033735011.1"/>
</dbReference>
<dbReference type="AlphaFoldDB" id="A0A6A6PES4"/>
<evidence type="ECO:0000313" key="1">
    <source>
        <dbReference type="EMBL" id="KAF2478469.1"/>
    </source>
</evidence>
<organism evidence="1 2">
    <name type="scientific">Neohortaea acidophila</name>
    <dbReference type="NCBI Taxonomy" id="245834"/>
    <lineage>
        <taxon>Eukaryota</taxon>
        <taxon>Fungi</taxon>
        <taxon>Dikarya</taxon>
        <taxon>Ascomycota</taxon>
        <taxon>Pezizomycotina</taxon>
        <taxon>Dothideomycetes</taxon>
        <taxon>Dothideomycetidae</taxon>
        <taxon>Mycosphaerellales</taxon>
        <taxon>Teratosphaeriaceae</taxon>
        <taxon>Neohortaea</taxon>
    </lineage>
</organism>
<dbReference type="GeneID" id="54476013"/>
<dbReference type="Proteomes" id="UP000799767">
    <property type="component" value="Unassembled WGS sequence"/>
</dbReference>
<gene>
    <name evidence="1" type="ORF">BDY17DRAFT_306237</name>
</gene>
<dbReference type="OrthoDB" id="66620at2759"/>
<sequence length="86" mass="10173">MCVDGFLVPMSILNPFWRYIFHYIDYQAYVFQGMMVNQFKDGVYECDRVGNRYSCQYPSPLNTQVKIEGVAILKDFKIRRNQEGES</sequence>
<accession>A0A6A6PES4</accession>
<proteinExistence type="predicted"/>
<dbReference type="EMBL" id="MU001649">
    <property type="protein sequence ID" value="KAF2478469.1"/>
    <property type="molecule type" value="Genomic_DNA"/>
</dbReference>
<reference evidence="1" key="1">
    <citation type="journal article" date="2020" name="Stud. Mycol.">
        <title>101 Dothideomycetes genomes: a test case for predicting lifestyles and emergence of pathogens.</title>
        <authorList>
            <person name="Haridas S."/>
            <person name="Albert R."/>
            <person name="Binder M."/>
            <person name="Bloem J."/>
            <person name="Labutti K."/>
            <person name="Salamov A."/>
            <person name="Andreopoulos B."/>
            <person name="Baker S."/>
            <person name="Barry K."/>
            <person name="Bills G."/>
            <person name="Bluhm B."/>
            <person name="Cannon C."/>
            <person name="Castanera R."/>
            <person name="Culley D."/>
            <person name="Daum C."/>
            <person name="Ezra D."/>
            <person name="Gonzalez J."/>
            <person name="Henrissat B."/>
            <person name="Kuo A."/>
            <person name="Liang C."/>
            <person name="Lipzen A."/>
            <person name="Lutzoni F."/>
            <person name="Magnuson J."/>
            <person name="Mondo S."/>
            <person name="Nolan M."/>
            <person name="Ohm R."/>
            <person name="Pangilinan J."/>
            <person name="Park H.-J."/>
            <person name="Ramirez L."/>
            <person name="Alfaro M."/>
            <person name="Sun H."/>
            <person name="Tritt A."/>
            <person name="Yoshinaga Y."/>
            <person name="Zwiers L.-H."/>
            <person name="Turgeon B."/>
            <person name="Goodwin S."/>
            <person name="Spatafora J."/>
            <person name="Crous P."/>
            <person name="Grigoriev I."/>
        </authorList>
    </citation>
    <scope>NUCLEOTIDE SEQUENCE</scope>
    <source>
        <strain evidence="1">CBS 113389</strain>
    </source>
</reference>
<name>A0A6A6PES4_9PEZI</name>
<evidence type="ECO:0000313" key="2">
    <source>
        <dbReference type="Proteomes" id="UP000799767"/>
    </source>
</evidence>
<protein>
    <submittedName>
        <fullName evidence="1">Uncharacterized protein</fullName>
    </submittedName>
</protein>